<dbReference type="Proteomes" id="UP000539075">
    <property type="component" value="Unassembled WGS sequence"/>
</dbReference>
<feature type="region of interest" description="Disordered" evidence="1">
    <location>
        <begin position="284"/>
        <end position="314"/>
    </location>
</feature>
<name>A0A7W8C5A0_9BACT</name>
<keyword evidence="3" id="KW-1185">Reference proteome</keyword>
<organism evidence="2 3">
    <name type="scientific">Desulfovibrio intestinalis</name>
    <dbReference type="NCBI Taxonomy" id="58621"/>
    <lineage>
        <taxon>Bacteria</taxon>
        <taxon>Pseudomonadati</taxon>
        <taxon>Thermodesulfobacteriota</taxon>
        <taxon>Desulfovibrionia</taxon>
        <taxon>Desulfovibrionales</taxon>
        <taxon>Desulfovibrionaceae</taxon>
        <taxon>Desulfovibrio</taxon>
    </lineage>
</organism>
<accession>A0A7W8C5A0</accession>
<dbReference type="SUPFAM" id="SSF53335">
    <property type="entry name" value="S-adenosyl-L-methionine-dependent methyltransferases"/>
    <property type="match status" value="1"/>
</dbReference>
<dbReference type="RefSeq" id="WP_183720245.1">
    <property type="nucleotide sequence ID" value="NZ_JACHGO010000006.1"/>
</dbReference>
<dbReference type="Gene3D" id="3.40.50.150">
    <property type="entry name" value="Vaccinia Virus protein VP39"/>
    <property type="match status" value="1"/>
</dbReference>
<evidence type="ECO:0000256" key="1">
    <source>
        <dbReference type="SAM" id="MobiDB-lite"/>
    </source>
</evidence>
<sequence length="349" mass="36830">MQNSLPQHIIKARSHFPRGLEQPEGSLRFGADALLLAAFAARYLPPKKQTPGTVNGTPLVVAELGCGCGAALLGLAMRCPYIFGLGLEREKPLVQAALNNAALFGLSDQLHFVGLDLADKTALSALCVPAQPSGPTQPCADSSPRHNADADTELQQNLVQPACNRLDMVMANPPYNRKGRPSGKSMREHALRDVCATDGDKIALDTFCRAAATLLRHQGRFFCIYDAPALPRLCVALNAAGLGVRRILPVQPRKGEPALRVLVEARKNTAHDTVLETPLILHDVPDSSATPGTQDAPGAPKSTGAAGMSDVTHRAGPSWSAEALTFCSWLGPAPSSVTATTADNAFTAL</sequence>
<comment type="caution">
    <text evidence="2">The sequence shown here is derived from an EMBL/GenBank/DDBJ whole genome shotgun (WGS) entry which is preliminary data.</text>
</comment>
<dbReference type="PANTHER" id="PTHR47739">
    <property type="entry name" value="TRNA1(VAL) (ADENINE(37)-N6)-METHYLTRANSFERASE"/>
    <property type="match status" value="1"/>
</dbReference>
<protein>
    <submittedName>
        <fullName evidence="2">tRNA1(Val) A37 N6-methylase TrmN6</fullName>
    </submittedName>
</protein>
<dbReference type="GO" id="GO:0008168">
    <property type="term" value="F:methyltransferase activity"/>
    <property type="evidence" value="ECO:0007669"/>
    <property type="project" value="UniProtKB-KW"/>
</dbReference>
<dbReference type="GO" id="GO:0032259">
    <property type="term" value="P:methylation"/>
    <property type="evidence" value="ECO:0007669"/>
    <property type="project" value="UniProtKB-KW"/>
</dbReference>
<dbReference type="InterPro" id="IPR050210">
    <property type="entry name" value="tRNA_Adenine-N(6)_MTase"/>
</dbReference>
<keyword evidence="2" id="KW-0489">Methyltransferase</keyword>
<gene>
    <name evidence="2" type="ORF">HNQ38_002138</name>
</gene>
<dbReference type="PANTHER" id="PTHR47739:SF1">
    <property type="entry name" value="TRNA1(VAL) (ADENINE(37)-N6)-METHYLTRANSFERASE"/>
    <property type="match status" value="1"/>
</dbReference>
<dbReference type="AlphaFoldDB" id="A0A7W8C5A0"/>
<reference evidence="2 3" key="1">
    <citation type="submission" date="2020-08" db="EMBL/GenBank/DDBJ databases">
        <title>Genomic Encyclopedia of Type Strains, Phase IV (KMG-IV): sequencing the most valuable type-strain genomes for metagenomic binning, comparative biology and taxonomic classification.</title>
        <authorList>
            <person name="Goeker M."/>
        </authorList>
    </citation>
    <scope>NUCLEOTIDE SEQUENCE [LARGE SCALE GENOMIC DNA]</scope>
    <source>
        <strain evidence="2 3">DSM 11275</strain>
    </source>
</reference>
<evidence type="ECO:0000313" key="3">
    <source>
        <dbReference type="Proteomes" id="UP000539075"/>
    </source>
</evidence>
<evidence type="ECO:0000313" key="2">
    <source>
        <dbReference type="EMBL" id="MBB5144030.1"/>
    </source>
</evidence>
<keyword evidence="2" id="KW-0808">Transferase</keyword>
<dbReference type="EMBL" id="JACHGO010000006">
    <property type="protein sequence ID" value="MBB5144030.1"/>
    <property type="molecule type" value="Genomic_DNA"/>
</dbReference>
<dbReference type="InterPro" id="IPR029063">
    <property type="entry name" value="SAM-dependent_MTases_sf"/>
</dbReference>
<proteinExistence type="predicted"/>